<proteinExistence type="predicted"/>
<dbReference type="RefSeq" id="WP_110040678.1">
    <property type="nucleotide sequence ID" value="NZ_QGTL01000013.1"/>
</dbReference>
<keyword evidence="3" id="KW-1185">Reference proteome</keyword>
<evidence type="ECO:0000313" key="3">
    <source>
        <dbReference type="Proteomes" id="UP000246410"/>
    </source>
</evidence>
<dbReference type="GO" id="GO:0016787">
    <property type="term" value="F:hydrolase activity"/>
    <property type="evidence" value="ECO:0007669"/>
    <property type="project" value="UniProtKB-KW"/>
</dbReference>
<feature type="domain" description="Serine aminopeptidase S33" evidence="1">
    <location>
        <begin position="25"/>
        <end position="265"/>
    </location>
</feature>
<dbReference type="InterPro" id="IPR022742">
    <property type="entry name" value="Hydrolase_4"/>
</dbReference>
<evidence type="ECO:0000313" key="2">
    <source>
        <dbReference type="EMBL" id="PWV70420.1"/>
    </source>
</evidence>
<gene>
    <name evidence="2" type="ORF">DFR69_113133</name>
</gene>
<name>A0A317N5J3_9NOCA</name>
<evidence type="ECO:0000259" key="1">
    <source>
        <dbReference type="Pfam" id="PF12146"/>
    </source>
</evidence>
<keyword evidence="2" id="KW-0378">Hydrolase</keyword>
<reference evidence="2 3" key="1">
    <citation type="submission" date="2018-05" db="EMBL/GenBank/DDBJ databases">
        <title>Genomic Encyclopedia of Type Strains, Phase IV (KMG-IV): sequencing the most valuable type-strain genomes for metagenomic binning, comparative biology and taxonomic classification.</title>
        <authorList>
            <person name="Goeker M."/>
        </authorList>
    </citation>
    <scope>NUCLEOTIDE SEQUENCE [LARGE SCALE GENOMIC DNA]</scope>
    <source>
        <strain evidence="2 3">DSM 44717</strain>
    </source>
</reference>
<dbReference type="PANTHER" id="PTHR11614">
    <property type="entry name" value="PHOSPHOLIPASE-RELATED"/>
    <property type="match status" value="1"/>
</dbReference>
<dbReference type="EMBL" id="QGTL01000013">
    <property type="protein sequence ID" value="PWV70420.1"/>
    <property type="molecule type" value="Genomic_DNA"/>
</dbReference>
<dbReference type="Pfam" id="PF12146">
    <property type="entry name" value="Hydrolase_4"/>
    <property type="match status" value="1"/>
</dbReference>
<comment type="caution">
    <text evidence="2">The sequence shown here is derived from an EMBL/GenBank/DDBJ whole genome shotgun (WGS) entry which is preliminary data.</text>
</comment>
<accession>A0A317N5J3</accession>
<dbReference type="AlphaFoldDB" id="A0A317N5J3"/>
<sequence length="286" mass="30992">MFTYPSSDGTTIHVRSWLPARGADVTGVVQIAHGMGEHGGRYRPVAERLTDLGYAVYAADHRGHGHSMAGEPGDLGANGWNLLVEDMAALTTILRRTHPELPVVLFGHSLGSFAVQQYLLDHAALVDAAVLCGTTAVDGLFVEIAAAGGDLLDLFNREFQPTRTPADWLSRDTAQVDAYLADPWCGFEIDAANMALLAGAGTERLAEPRGIRPGLPLYVMVGARDPLNAGVRLSDLQVQRYRDAGLTDITYRVYPDARHEILNEINRAEVENDLIAWLSAPRAVAR</sequence>
<dbReference type="Gene3D" id="3.40.50.1820">
    <property type="entry name" value="alpha/beta hydrolase"/>
    <property type="match status" value="1"/>
</dbReference>
<dbReference type="InterPro" id="IPR051044">
    <property type="entry name" value="MAG_DAG_Lipase"/>
</dbReference>
<dbReference type="InterPro" id="IPR029058">
    <property type="entry name" value="AB_hydrolase_fold"/>
</dbReference>
<dbReference type="SUPFAM" id="SSF53474">
    <property type="entry name" value="alpha/beta-Hydrolases"/>
    <property type="match status" value="1"/>
</dbReference>
<protein>
    <submittedName>
        <fullName evidence="2">Alpha-beta hydrolase superfamily lysophospholipase</fullName>
    </submittedName>
</protein>
<organism evidence="2 3">
    <name type="scientific">Nocardia neocaledoniensis</name>
    <dbReference type="NCBI Taxonomy" id="236511"/>
    <lineage>
        <taxon>Bacteria</taxon>
        <taxon>Bacillati</taxon>
        <taxon>Actinomycetota</taxon>
        <taxon>Actinomycetes</taxon>
        <taxon>Mycobacteriales</taxon>
        <taxon>Nocardiaceae</taxon>
        <taxon>Nocardia</taxon>
    </lineage>
</organism>
<dbReference type="Proteomes" id="UP000246410">
    <property type="component" value="Unassembled WGS sequence"/>
</dbReference>